<dbReference type="InterPro" id="IPR012349">
    <property type="entry name" value="Split_barrel_FMN-bd"/>
</dbReference>
<reference evidence="2 3" key="1">
    <citation type="submission" date="2019-03" db="EMBL/GenBank/DDBJ databases">
        <title>Genomic Encyclopedia of Archaeal and Bacterial Type Strains, Phase II (KMG-II): from individual species to whole genera.</title>
        <authorList>
            <person name="Goeker M."/>
        </authorList>
    </citation>
    <scope>NUCLEOTIDE SEQUENCE [LARGE SCALE GENOMIC DNA]</scope>
    <source>
        <strain evidence="2 3">DSM 45499</strain>
    </source>
</reference>
<dbReference type="SUPFAM" id="SSF50475">
    <property type="entry name" value="FMN-binding split barrel"/>
    <property type="match status" value="1"/>
</dbReference>
<accession>A0A4R7UUL6</accession>
<evidence type="ECO:0000259" key="1">
    <source>
        <dbReference type="Pfam" id="PF01243"/>
    </source>
</evidence>
<evidence type="ECO:0000313" key="2">
    <source>
        <dbReference type="EMBL" id="TDV39704.1"/>
    </source>
</evidence>
<comment type="caution">
    <text evidence="2">The sequence shown here is derived from an EMBL/GenBank/DDBJ whole genome shotgun (WGS) entry which is preliminary data.</text>
</comment>
<dbReference type="AlphaFoldDB" id="A0A4R7UUL6"/>
<keyword evidence="3" id="KW-1185">Reference proteome</keyword>
<dbReference type="RefSeq" id="WP_133908612.1">
    <property type="nucleotide sequence ID" value="NZ_SOCP01000025.1"/>
</dbReference>
<name>A0A4R7UUL6_9PSEU</name>
<feature type="domain" description="Pyridoxamine 5'-phosphate oxidase N-terminal" evidence="1">
    <location>
        <begin position="24"/>
        <end position="125"/>
    </location>
</feature>
<evidence type="ECO:0000313" key="3">
    <source>
        <dbReference type="Proteomes" id="UP000294927"/>
    </source>
</evidence>
<dbReference type="EMBL" id="SOCP01000025">
    <property type="protein sequence ID" value="TDV39704.1"/>
    <property type="molecule type" value="Genomic_DNA"/>
</dbReference>
<sequence>MDEPRTRERRRADTLHRLTEDVDAWVATAGGDVPCLVPLSFHWDGTALYLSTLDTNPTARNIVANGRVRLTLGETRDVVLVEGVASVVDPPADVAEAFATRTGFDPRKLPRYPFFRVEPRLVQAWREVNEIADRDLMRDGVWI</sequence>
<dbReference type="InterPro" id="IPR011576">
    <property type="entry name" value="Pyridox_Oxase_N"/>
</dbReference>
<dbReference type="Gene3D" id="2.30.110.10">
    <property type="entry name" value="Electron Transport, Fmn-binding Protein, Chain A"/>
    <property type="match status" value="1"/>
</dbReference>
<gene>
    <name evidence="2" type="ORF">CLV71_12516</name>
</gene>
<organism evidence="2 3">
    <name type="scientific">Actinophytocola oryzae</name>
    <dbReference type="NCBI Taxonomy" id="502181"/>
    <lineage>
        <taxon>Bacteria</taxon>
        <taxon>Bacillati</taxon>
        <taxon>Actinomycetota</taxon>
        <taxon>Actinomycetes</taxon>
        <taxon>Pseudonocardiales</taxon>
        <taxon>Pseudonocardiaceae</taxon>
    </lineage>
</organism>
<protein>
    <submittedName>
        <fullName evidence="2">Nitroimidazol reductase NimA-like FMN-containing flavoprotein (Pyridoxamine 5'-phosphate oxidase superfamily)</fullName>
    </submittedName>
</protein>
<dbReference type="Proteomes" id="UP000294927">
    <property type="component" value="Unassembled WGS sequence"/>
</dbReference>
<dbReference type="OrthoDB" id="3627463at2"/>
<dbReference type="Pfam" id="PF01243">
    <property type="entry name" value="PNPOx_N"/>
    <property type="match status" value="1"/>
</dbReference>
<proteinExistence type="predicted"/>